<dbReference type="EMBL" id="JAAAID010005070">
    <property type="protein sequence ID" value="KAF9991660.1"/>
    <property type="molecule type" value="Genomic_DNA"/>
</dbReference>
<comment type="caution">
    <text evidence="1">The sequence shown here is derived from an EMBL/GenBank/DDBJ whole genome shotgun (WGS) entry which is preliminary data.</text>
</comment>
<name>A0A9P6SQD0_9FUNG</name>
<reference evidence="1" key="1">
    <citation type="journal article" date="2020" name="Fungal Divers.">
        <title>Resolving the Mortierellaceae phylogeny through synthesis of multi-gene phylogenetics and phylogenomics.</title>
        <authorList>
            <person name="Vandepol N."/>
            <person name="Liber J."/>
            <person name="Desiro A."/>
            <person name="Na H."/>
            <person name="Kennedy M."/>
            <person name="Barry K."/>
            <person name="Grigoriev I.V."/>
            <person name="Miller A.N."/>
            <person name="O'Donnell K."/>
            <person name="Stajich J.E."/>
            <person name="Bonito G."/>
        </authorList>
    </citation>
    <scope>NUCLEOTIDE SEQUENCE</scope>
    <source>
        <strain evidence="1">NRRL 2769</strain>
    </source>
</reference>
<dbReference type="AlphaFoldDB" id="A0A9P6SQD0"/>
<evidence type="ECO:0000313" key="2">
    <source>
        <dbReference type="Proteomes" id="UP000703661"/>
    </source>
</evidence>
<feature type="non-terminal residue" evidence="1">
    <location>
        <position position="169"/>
    </location>
</feature>
<evidence type="ECO:0000313" key="1">
    <source>
        <dbReference type="EMBL" id="KAF9991660.1"/>
    </source>
</evidence>
<accession>A0A9P6SQD0</accession>
<gene>
    <name evidence="1" type="ORF">BGZ80_008981</name>
</gene>
<dbReference type="Proteomes" id="UP000703661">
    <property type="component" value="Unassembled WGS sequence"/>
</dbReference>
<proteinExistence type="predicted"/>
<organism evidence="1 2">
    <name type="scientific">Entomortierella chlamydospora</name>
    <dbReference type="NCBI Taxonomy" id="101097"/>
    <lineage>
        <taxon>Eukaryota</taxon>
        <taxon>Fungi</taxon>
        <taxon>Fungi incertae sedis</taxon>
        <taxon>Mucoromycota</taxon>
        <taxon>Mortierellomycotina</taxon>
        <taxon>Mortierellomycetes</taxon>
        <taxon>Mortierellales</taxon>
        <taxon>Mortierellaceae</taxon>
        <taxon>Entomortierella</taxon>
    </lineage>
</organism>
<sequence length="169" mass="19443">MRPDDIHCIDTSQSKIVEGNLEVVVLFPKERRSKQRIIKTTKVWHHSVPELCPVKTYNVYRIRTSSFDKKMAHPKDRNTRFTPLMRNCQDLSLPISTDRISNHMQSVSQFIPSWDDSQKLKARAIGATMALRNGVSVDDVMVQGNWSSTDIVNEFYRLSRSTALNFTTS</sequence>
<protein>
    <submittedName>
        <fullName evidence="1">Uncharacterized protein</fullName>
    </submittedName>
</protein>
<keyword evidence="2" id="KW-1185">Reference proteome</keyword>